<comment type="caution">
    <text evidence="2">The sequence shown here is derived from an EMBL/GenBank/DDBJ whole genome shotgun (WGS) entry which is preliminary data.</text>
</comment>
<name>A0ABQ5DEI8_9ASTR</name>
<evidence type="ECO:0000256" key="1">
    <source>
        <dbReference type="SAM" id="MobiDB-lite"/>
    </source>
</evidence>
<feature type="region of interest" description="Disordered" evidence="1">
    <location>
        <begin position="75"/>
        <end position="251"/>
    </location>
</feature>
<gene>
    <name evidence="2" type="ORF">Tco_0936858</name>
</gene>
<feature type="compositionally biased region" description="Polar residues" evidence="1">
    <location>
        <begin position="130"/>
        <end position="141"/>
    </location>
</feature>
<proteinExistence type="predicted"/>
<reference evidence="2" key="1">
    <citation type="journal article" date="2022" name="Int. J. Mol. Sci.">
        <title>Draft Genome of Tanacetum Coccineum: Genomic Comparison of Closely Related Tanacetum-Family Plants.</title>
        <authorList>
            <person name="Yamashiro T."/>
            <person name="Shiraishi A."/>
            <person name="Nakayama K."/>
            <person name="Satake H."/>
        </authorList>
    </citation>
    <scope>NUCLEOTIDE SEQUENCE</scope>
</reference>
<protein>
    <submittedName>
        <fullName evidence="2">Uncharacterized protein</fullName>
    </submittedName>
</protein>
<evidence type="ECO:0000313" key="2">
    <source>
        <dbReference type="EMBL" id="GJT36993.1"/>
    </source>
</evidence>
<evidence type="ECO:0000313" key="3">
    <source>
        <dbReference type="Proteomes" id="UP001151760"/>
    </source>
</evidence>
<accession>A0ABQ5DEI8</accession>
<feature type="compositionally biased region" description="Polar residues" evidence="1">
    <location>
        <begin position="205"/>
        <end position="221"/>
    </location>
</feature>
<feature type="compositionally biased region" description="Acidic residues" evidence="1">
    <location>
        <begin position="233"/>
        <end position="251"/>
    </location>
</feature>
<keyword evidence="3" id="KW-1185">Reference proteome</keyword>
<reference evidence="2" key="2">
    <citation type="submission" date="2022-01" db="EMBL/GenBank/DDBJ databases">
        <authorList>
            <person name="Yamashiro T."/>
            <person name="Shiraishi A."/>
            <person name="Satake H."/>
            <person name="Nakayama K."/>
        </authorList>
    </citation>
    <scope>NUCLEOTIDE SEQUENCE</scope>
</reference>
<sequence>MNTPRLKYISYPGFISCALQVLLGLDYTQDENFRFLPDILSNSNFTNYPPKVTNIELTAHIIVVNNLWDSVSPPPLTAKPKKGKSHTVTPTLPKLQGPEASGALSKKRQKPKSKKPPTETKVTPPKPTEGSEQSHLVSSGTVPDPQDLERNIQLASTGLPSTLDEGTRIAKTTPHPEGSLGDKDSGRNIPPIDMEPINLTIADPSGTSAKYQVDQTQSTRLSLPPLEDKLDKESDEEEVLVVGGDMDEDIS</sequence>
<organism evidence="2 3">
    <name type="scientific">Tanacetum coccineum</name>
    <dbReference type="NCBI Taxonomy" id="301880"/>
    <lineage>
        <taxon>Eukaryota</taxon>
        <taxon>Viridiplantae</taxon>
        <taxon>Streptophyta</taxon>
        <taxon>Embryophyta</taxon>
        <taxon>Tracheophyta</taxon>
        <taxon>Spermatophyta</taxon>
        <taxon>Magnoliopsida</taxon>
        <taxon>eudicotyledons</taxon>
        <taxon>Gunneridae</taxon>
        <taxon>Pentapetalae</taxon>
        <taxon>asterids</taxon>
        <taxon>campanulids</taxon>
        <taxon>Asterales</taxon>
        <taxon>Asteraceae</taxon>
        <taxon>Asteroideae</taxon>
        <taxon>Anthemideae</taxon>
        <taxon>Anthemidinae</taxon>
        <taxon>Tanacetum</taxon>
    </lineage>
</organism>
<feature type="compositionally biased region" description="Basic residues" evidence="1">
    <location>
        <begin position="105"/>
        <end position="115"/>
    </location>
</feature>
<dbReference type="EMBL" id="BQNB010015186">
    <property type="protein sequence ID" value="GJT36993.1"/>
    <property type="molecule type" value="Genomic_DNA"/>
</dbReference>
<dbReference type="Proteomes" id="UP001151760">
    <property type="component" value="Unassembled WGS sequence"/>
</dbReference>